<dbReference type="EMBL" id="CP014224">
    <property type="protein sequence ID" value="ANW96716.1"/>
    <property type="molecule type" value="Genomic_DNA"/>
</dbReference>
<keyword evidence="2" id="KW-1185">Reference proteome</keyword>
<dbReference type="AlphaFoldDB" id="A0A1B1Y7H6"/>
<name>A0A1B1Y7H6_9FLAO</name>
<protein>
    <submittedName>
        <fullName evidence="1">Uncharacterized protein</fullName>
    </submittedName>
</protein>
<dbReference type="Proteomes" id="UP000092967">
    <property type="component" value="Chromosome"/>
</dbReference>
<evidence type="ECO:0000313" key="2">
    <source>
        <dbReference type="Proteomes" id="UP000092967"/>
    </source>
</evidence>
<gene>
    <name evidence="1" type="ORF">AXE80_10720</name>
</gene>
<dbReference type="STRING" id="1790137.AXE80_10720"/>
<proteinExistence type="predicted"/>
<dbReference type="RefSeq" id="WP_068827138.1">
    <property type="nucleotide sequence ID" value="NZ_CP014224.1"/>
</dbReference>
<dbReference type="KEGG" id="wfu:AXE80_10720"/>
<reference evidence="1 2" key="1">
    <citation type="submission" date="2016-02" db="EMBL/GenBank/DDBJ databases">
        <authorList>
            <person name="Wen L."/>
            <person name="He K."/>
            <person name="Yang H."/>
        </authorList>
    </citation>
    <scope>NUCLEOTIDE SEQUENCE [LARGE SCALE GENOMIC DNA]</scope>
    <source>
        <strain evidence="1 2">CZ1127</strain>
    </source>
</reference>
<organism evidence="1 2">
    <name type="scientific">Wenyingzhuangia fucanilytica</name>
    <dbReference type="NCBI Taxonomy" id="1790137"/>
    <lineage>
        <taxon>Bacteria</taxon>
        <taxon>Pseudomonadati</taxon>
        <taxon>Bacteroidota</taxon>
        <taxon>Flavobacteriia</taxon>
        <taxon>Flavobacteriales</taxon>
        <taxon>Flavobacteriaceae</taxon>
        <taxon>Wenyingzhuangia</taxon>
    </lineage>
</organism>
<accession>A0A1B1Y7H6</accession>
<evidence type="ECO:0000313" key="1">
    <source>
        <dbReference type="EMBL" id="ANW96716.1"/>
    </source>
</evidence>
<sequence>MISKEEEIELKKVFGRNYSPYIQNSFEKNGVKNQDGSSVSKTTIRMVMTGNLHHPYFAKAIFKAAEEKKAEDAQYESMKSQVLGIKKAVAVTTA</sequence>